<dbReference type="Pfam" id="PF12412">
    <property type="entry name" value="DUF3667"/>
    <property type="match status" value="1"/>
</dbReference>
<dbReference type="EMBL" id="AP029022">
    <property type="protein sequence ID" value="BEV03211.1"/>
    <property type="molecule type" value="Genomic_DNA"/>
</dbReference>
<dbReference type="AlphaFoldDB" id="A0A1N7K6A3"/>
<keyword evidence="1" id="KW-0472">Membrane</keyword>
<feature type="transmembrane region" description="Helical" evidence="1">
    <location>
        <begin position="119"/>
        <end position="140"/>
    </location>
</feature>
<keyword evidence="1" id="KW-1133">Transmembrane helix</keyword>
<dbReference type="InterPro" id="IPR022134">
    <property type="entry name" value="DUF3667"/>
</dbReference>
<keyword evidence="1" id="KW-0812">Transmembrane</keyword>
<proteinExistence type="predicted"/>
<dbReference type="EMBL" id="FTOV01000001">
    <property type="protein sequence ID" value="SIS57133.1"/>
    <property type="molecule type" value="Genomic_DNA"/>
</dbReference>
<evidence type="ECO:0000313" key="5">
    <source>
        <dbReference type="Proteomes" id="UP001380186"/>
    </source>
</evidence>
<organism evidence="3 4">
    <name type="scientific">Chryseobacterium gambrini</name>
    <dbReference type="NCBI Taxonomy" id="373672"/>
    <lineage>
        <taxon>Bacteria</taxon>
        <taxon>Pseudomonadati</taxon>
        <taxon>Bacteroidota</taxon>
        <taxon>Flavobacteriia</taxon>
        <taxon>Flavobacteriales</taxon>
        <taxon>Weeksellaceae</taxon>
        <taxon>Chryseobacterium group</taxon>
        <taxon>Chryseobacterium</taxon>
    </lineage>
</organism>
<feature type="transmembrane region" description="Helical" evidence="1">
    <location>
        <begin position="77"/>
        <end position="99"/>
    </location>
</feature>
<dbReference type="Proteomes" id="UP000185781">
    <property type="component" value="Unassembled WGS sequence"/>
</dbReference>
<reference evidence="2" key="3">
    <citation type="submission" date="2023-12" db="EMBL/GenBank/DDBJ databases">
        <title>Complete genome sequences of six duckweed-associated bacterial strains for studying community assembly in synthetic plant microbiome.</title>
        <authorList>
            <person name="Ishizawa H."/>
            <person name="Tada M."/>
            <person name="Tashiro Y."/>
            <person name="Kuroda M."/>
            <person name="Inoue D."/>
            <person name="Dohra H."/>
            <person name="Futamata H."/>
            <person name="Ike M."/>
        </authorList>
    </citation>
    <scope>NUCLEOTIDE SEQUENCE</scope>
    <source>
        <strain evidence="2">DW100</strain>
    </source>
</reference>
<evidence type="ECO:0000313" key="4">
    <source>
        <dbReference type="Proteomes" id="UP000185781"/>
    </source>
</evidence>
<evidence type="ECO:0000256" key="1">
    <source>
        <dbReference type="SAM" id="Phobius"/>
    </source>
</evidence>
<name>A0A1N7K6A3_9FLAO</name>
<feature type="transmembrane region" description="Helical" evidence="1">
    <location>
        <begin position="186"/>
        <end position="204"/>
    </location>
</feature>
<protein>
    <submittedName>
        <fullName evidence="2">DUF3667 domain-containing protein</fullName>
    </submittedName>
</protein>
<keyword evidence="5" id="KW-1185">Reference proteome</keyword>
<feature type="transmembrane region" description="Helical" evidence="1">
    <location>
        <begin position="216"/>
        <end position="238"/>
    </location>
</feature>
<dbReference type="RefSeq" id="WP_076390152.1">
    <property type="nucleotide sequence ID" value="NZ_AP029022.1"/>
</dbReference>
<reference evidence="2 5" key="2">
    <citation type="journal article" date="2020" name="Microbes Environ.">
        <title>Synthetic bacterial community of duckweed: a simple and stable system to study plant-microbe interactions.</title>
        <authorList>
            <person name="Ishizawa H."/>
            <person name="Tada M."/>
            <person name="Kuroda M."/>
            <person name="Inoue D."/>
            <person name="Futamata H."/>
            <person name="Ike M."/>
        </authorList>
    </citation>
    <scope>NUCLEOTIDE SEQUENCE [LARGE SCALE GENOMIC DNA]</scope>
    <source>
        <strain evidence="2 5">DW100</strain>
    </source>
</reference>
<dbReference type="OrthoDB" id="7446256at2"/>
<dbReference type="STRING" id="373672.SAMN05421785_101298"/>
<feature type="transmembrane region" description="Helical" evidence="1">
    <location>
        <begin position="147"/>
        <end position="166"/>
    </location>
</feature>
<sequence>MNKKRCLNCGHSVSDEYCAHCGQKSDTARITPVLFIKNDVLGSIWHVEARFLNTLKEILIRPGITATNYISGKRIRYYNFISLLLILFGFNVIAFHLFINTAKIDLQAEDSKTIDFFSKYSKATLLFLIPVLACNAWIVFRKIKFNLAEHFVIATVSLIGILVFFLTDDLISIMGTYKPLSGISDGIDRVLETAFVFFPAFAYINAFRKNYSWAGLAWRLLVFYILVLSEILAVMLFIEKFL</sequence>
<gene>
    <name evidence="2" type="ORF">CRDW_05850</name>
    <name evidence="3" type="ORF">SAMN05421785_101298</name>
</gene>
<dbReference type="Proteomes" id="UP001380186">
    <property type="component" value="Chromosome"/>
</dbReference>
<reference evidence="3 4" key="1">
    <citation type="submission" date="2017-01" db="EMBL/GenBank/DDBJ databases">
        <authorList>
            <person name="Mah S.A."/>
            <person name="Swanson W.J."/>
            <person name="Moy G.W."/>
            <person name="Vacquier V.D."/>
        </authorList>
    </citation>
    <scope>NUCLEOTIDE SEQUENCE [LARGE SCALE GENOMIC DNA]</scope>
    <source>
        <strain evidence="3 4">DSM 18014</strain>
    </source>
</reference>
<accession>A0A1N7K6A3</accession>
<evidence type="ECO:0000313" key="2">
    <source>
        <dbReference type="EMBL" id="BEV03211.1"/>
    </source>
</evidence>
<evidence type="ECO:0000313" key="3">
    <source>
        <dbReference type="EMBL" id="SIS57133.1"/>
    </source>
</evidence>